<sequence>MNLSKTKQAPTSQIEEFIFQDFLLARRQNCPSENVTSDFVFVFENDSKTDATFVMHTMLNSYLKQGFNVCFVSLTQSFGHYNSVSQKLGVDLKSLRESKQLVFVEGLKHLGNSIISQSDNVSIAETDDFRSLIYNNSLCELYNNLITYVDQLGSEGKPVAVMIDDISMLLSIGVLSKDIVSLCHSLQSHLTQRKLGPLITLSNNYGDDDDCLSMVKFLRHLCTVSIQISSLPSGYCKDVHGQMKILRRNQLGRNKAIERTVQFKVNDKNVNLFAVGLSLAVL</sequence>
<dbReference type="STRING" id="225164.V4CA21"/>
<dbReference type="UniPathway" id="UPA00988"/>
<dbReference type="PANTHER" id="PTHR16184:SF6">
    <property type="entry name" value="ELONGATOR COMPLEX PROTEIN 6"/>
    <property type="match status" value="1"/>
</dbReference>
<dbReference type="Gene3D" id="3.40.50.300">
    <property type="entry name" value="P-loop containing nucleotide triphosphate hydrolases"/>
    <property type="match status" value="1"/>
</dbReference>
<dbReference type="OMA" id="MFTELNS"/>
<evidence type="ECO:0000313" key="5">
    <source>
        <dbReference type="Proteomes" id="UP000030746"/>
    </source>
</evidence>
<reference evidence="4 5" key="1">
    <citation type="journal article" date="2013" name="Nature">
        <title>Insights into bilaterian evolution from three spiralian genomes.</title>
        <authorList>
            <person name="Simakov O."/>
            <person name="Marletaz F."/>
            <person name="Cho S.J."/>
            <person name="Edsinger-Gonzales E."/>
            <person name="Havlak P."/>
            <person name="Hellsten U."/>
            <person name="Kuo D.H."/>
            <person name="Larsson T."/>
            <person name="Lv J."/>
            <person name="Arendt D."/>
            <person name="Savage R."/>
            <person name="Osoegawa K."/>
            <person name="de Jong P."/>
            <person name="Grimwood J."/>
            <person name="Chapman J.A."/>
            <person name="Shapiro H."/>
            <person name="Aerts A."/>
            <person name="Otillar R.P."/>
            <person name="Terry A.Y."/>
            <person name="Boore J.L."/>
            <person name="Grigoriev I.V."/>
            <person name="Lindberg D.R."/>
            <person name="Seaver E.C."/>
            <person name="Weisblat D.A."/>
            <person name="Putnam N.H."/>
            <person name="Rokhsar D.S."/>
        </authorList>
    </citation>
    <scope>NUCLEOTIDE SEQUENCE [LARGE SCALE GENOMIC DNA]</scope>
</reference>
<dbReference type="OrthoDB" id="9995306at2759"/>
<gene>
    <name evidence="4" type="ORF">LOTGIDRAFT_238994</name>
</gene>
<dbReference type="CTD" id="20250918"/>
<name>V4CA21_LOTGI</name>
<dbReference type="HOGENOM" id="CLU_092581_2_0_1"/>
<accession>V4CA21</accession>
<dbReference type="InterPro" id="IPR027417">
    <property type="entry name" value="P-loop_NTPase"/>
</dbReference>
<evidence type="ECO:0000256" key="1">
    <source>
        <dbReference type="ARBA" id="ARBA00005043"/>
    </source>
</evidence>
<dbReference type="GeneID" id="20250918"/>
<dbReference type="PANTHER" id="PTHR16184">
    <property type="entry name" value="ELONGATOR COMPLEX PROTEIN 6"/>
    <property type="match status" value="1"/>
</dbReference>
<dbReference type="AlphaFoldDB" id="V4CA21"/>
<dbReference type="InterPro" id="IPR018627">
    <property type="entry name" value="ELP6"/>
</dbReference>
<dbReference type="CDD" id="cd19495">
    <property type="entry name" value="Elp6"/>
    <property type="match status" value="1"/>
</dbReference>
<protein>
    <recommendedName>
        <fullName evidence="3">Elongator complex protein 6</fullName>
    </recommendedName>
</protein>
<evidence type="ECO:0000256" key="2">
    <source>
        <dbReference type="ARBA" id="ARBA00008837"/>
    </source>
</evidence>
<comment type="pathway">
    <text evidence="1">tRNA modification; 5-methoxycarbonylmethyl-2-thiouridine-tRNA biosynthesis.</text>
</comment>
<proteinExistence type="inferred from homology"/>
<dbReference type="Pfam" id="PF09807">
    <property type="entry name" value="ELP6"/>
    <property type="match status" value="1"/>
</dbReference>
<dbReference type="GO" id="GO:0033588">
    <property type="term" value="C:elongator holoenzyme complex"/>
    <property type="evidence" value="ECO:0007669"/>
    <property type="project" value="InterPro"/>
</dbReference>
<dbReference type="SUPFAM" id="SSF52540">
    <property type="entry name" value="P-loop containing nucleoside triphosphate hydrolases"/>
    <property type="match status" value="1"/>
</dbReference>
<evidence type="ECO:0000313" key="4">
    <source>
        <dbReference type="EMBL" id="ESO98639.1"/>
    </source>
</evidence>
<keyword evidence="5" id="KW-1185">Reference proteome</keyword>
<dbReference type="GO" id="GO:0002098">
    <property type="term" value="P:tRNA wobble uridine modification"/>
    <property type="evidence" value="ECO:0007669"/>
    <property type="project" value="InterPro"/>
</dbReference>
<dbReference type="EMBL" id="KB201234">
    <property type="protein sequence ID" value="ESO98639.1"/>
    <property type="molecule type" value="Genomic_DNA"/>
</dbReference>
<dbReference type="Proteomes" id="UP000030746">
    <property type="component" value="Unassembled WGS sequence"/>
</dbReference>
<comment type="similarity">
    <text evidence="2">Belongs to the ELP6 family.</text>
</comment>
<dbReference type="KEGG" id="lgi:LOTGIDRAFT_238994"/>
<organism evidence="4 5">
    <name type="scientific">Lottia gigantea</name>
    <name type="common">Giant owl limpet</name>
    <dbReference type="NCBI Taxonomy" id="225164"/>
    <lineage>
        <taxon>Eukaryota</taxon>
        <taxon>Metazoa</taxon>
        <taxon>Spiralia</taxon>
        <taxon>Lophotrochozoa</taxon>
        <taxon>Mollusca</taxon>
        <taxon>Gastropoda</taxon>
        <taxon>Patellogastropoda</taxon>
        <taxon>Lottioidea</taxon>
        <taxon>Lottiidae</taxon>
        <taxon>Lottia</taxon>
    </lineage>
</organism>
<dbReference type="RefSeq" id="XP_009050695.1">
    <property type="nucleotide sequence ID" value="XM_009052447.1"/>
</dbReference>
<evidence type="ECO:0000256" key="3">
    <source>
        <dbReference type="ARBA" id="ARBA00020263"/>
    </source>
</evidence>